<dbReference type="PATRIC" id="fig|1048834.4.peg.2441"/>
<dbReference type="HOGENOM" id="CLU_3195241_0_0_9"/>
<dbReference type="Proteomes" id="UP000000292">
    <property type="component" value="Chromosome"/>
</dbReference>
<dbReference type="KEGG" id="aad:TC41_2583"/>
<gene>
    <name evidence="1" type="ordered locus">TC41_2583</name>
</gene>
<evidence type="ECO:0000313" key="1">
    <source>
        <dbReference type="EMBL" id="AEJ44478.1"/>
    </source>
</evidence>
<evidence type="ECO:0000313" key="2">
    <source>
        <dbReference type="Proteomes" id="UP000000292"/>
    </source>
</evidence>
<organism evidence="1 2">
    <name type="scientific">Alicyclobacillus acidocaldarius (strain Tc-4-1)</name>
    <name type="common">Bacillus acidocaldarius</name>
    <dbReference type="NCBI Taxonomy" id="1048834"/>
    <lineage>
        <taxon>Bacteria</taxon>
        <taxon>Bacillati</taxon>
        <taxon>Bacillota</taxon>
        <taxon>Bacilli</taxon>
        <taxon>Bacillales</taxon>
        <taxon>Alicyclobacillaceae</taxon>
        <taxon>Alicyclobacillus</taxon>
    </lineage>
</organism>
<sequence length="45" mass="5232">MGRPSFPCEVCVMQAMFELLGLAMLGLFIWRSAQAERDKRKDRRS</sequence>
<dbReference type="EMBL" id="CP002902">
    <property type="protein sequence ID" value="AEJ44478.1"/>
    <property type="molecule type" value="Genomic_DNA"/>
</dbReference>
<accession>F8IHK5</accession>
<proteinExistence type="predicted"/>
<dbReference type="AlphaFoldDB" id="F8IHK5"/>
<reference evidence="1 2" key="1">
    <citation type="journal article" date="2011" name="J. Bacteriol.">
        <title>Complete Genome Sequence of Alicyclobacillus acidocaldarius Strain Tc-4-1.</title>
        <authorList>
            <person name="Chen Y."/>
            <person name="He Y."/>
            <person name="Zhang B."/>
            <person name="Yang J."/>
            <person name="Li W."/>
            <person name="Dong Z."/>
            <person name="Hu S."/>
        </authorList>
    </citation>
    <scope>NUCLEOTIDE SEQUENCE [LARGE SCALE GENOMIC DNA]</scope>
    <source>
        <strain evidence="1 2">Tc-4-1</strain>
    </source>
</reference>
<name>F8IHK5_ALIAT</name>
<reference evidence="2" key="2">
    <citation type="submission" date="2011-06" db="EMBL/GenBank/DDBJ databases">
        <title>The complete genome sequence of Alicyclobacillus acidocaldarius sp. Tc-4-1.</title>
        <authorList>
            <person name="Chen Y."/>
            <person name="He Y."/>
            <person name="Dong Z."/>
            <person name="Hu S."/>
        </authorList>
    </citation>
    <scope>NUCLEOTIDE SEQUENCE [LARGE SCALE GENOMIC DNA]</scope>
    <source>
        <strain evidence="2">Tc-4-1</strain>
    </source>
</reference>
<protein>
    <submittedName>
        <fullName evidence="1">Uncharacterized protein</fullName>
    </submittedName>
</protein>